<evidence type="ECO:0000313" key="3">
    <source>
        <dbReference type="Proteomes" id="UP001500618"/>
    </source>
</evidence>
<dbReference type="RefSeq" id="WP_344309507.1">
    <property type="nucleotide sequence ID" value="NZ_BAAANY010000008.1"/>
</dbReference>
<name>A0ABN2GJN1_9ACTN</name>
<accession>A0ABN2GJN1</accession>
<comment type="caution">
    <text evidence="2">The sequence shown here is derived from an EMBL/GenBank/DDBJ whole genome shotgun (WGS) entry which is preliminary data.</text>
</comment>
<evidence type="ECO:0008006" key="4">
    <source>
        <dbReference type="Google" id="ProtNLM"/>
    </source>
</evidence>
<protein>
    <recommendedName>
        <fullName evidence="4">Asp23/Gls24 family envelope stress response protein</fullName>
    </recommendedName>
</protein>
<organism evidence="2 3">
    <name type="scientific">Fodinicola feengrottensis</name>
    <dbReference type="NCBI Taxonomy" id="435914"/>
    <lineage>
        <taxon>Bacteria</taxon>
        <taxon>Bacillati</taxon>
        <taxon>Actinomycetota</taxon>
        <taxon>Actinomycetes</taxon>
        <taxon>Mycobacteriales</taxon>
        <taxon>Fodinicola</taxon>
    </lineage>
</organism>
<dbReference type="Proteomes" id="UP001500618">
    <property type="component" value="Unassembled WGS sequence"/>
</dbReference>
<dbReference type="Pfam" id="PF03780">
    <property type="entry name" value="Asp23"/>
    <property type="match status" value="1"/>
</dbReference>
<dbReference type="EMBL" id="BAAANY010000008">
    <property type="protein sequence ID" value="GAA1672210.1"/>
    <property type="molecule type" value="Genomic_DNA"/>
</dbReference>
<proteinExistence type="inferred from homology"/>
<evidence type="ECO:0000313" key="2">
    <source>
        <dbReference type="EMBL" id="GAA1672210.1"/>
    </source>
</evidence>
<reference evidence="2 3" key="1">
    <citation type="journal article" date="2019" name="Int. J. Syst. Evol. Microbiol.">
        <title>The Global Catalogue of Microorganisms (GCM) 10K type strain sequencing project: providing services to taxonomists for standard genome sequencing and annotation.</title>
        <authorList>
            <consortium name="The Broad Institute Genomics Platform"/>
            <consortium name="The Broad Institute Genome Sequencing Center for Infectious Disease"/>
            <person name="Wu L."/>
            <person name="Ma J."/>
        </authorList>
    </citation>
    <scope>NUCLEOTIDE SEQUENCE [LARGE SCALE GENOMIC DNA]</scope>
    <source>
        <strain evidence="2 3">JCM 14718</strain>
    </source>
</reference>
<sequence length="135" mass="14116">MTTTAVLSPPRLSADFDQPAPGTTTIANRTVERIAGHAITELDGVGGSARRVLGVALGNENLDASANVAATVTGNSVVLTVQLSVSYPQSVTRTSEDARTHLMRRIHDFTGLAVSRVDITVTALHSGAPSNRRVL</sequence>
<gene>
    <name evidence="2" type="ORF">GCM10009765_21990</name>
</gene>
<evidence type="ECO:0000256" key="1">
    <source>
        <dbReference type="ARBA" id="ARBA00005721"/>
    </source>
</evidence>
<comment type="similarity">
    <text evidence="1">Belongs to the asp23 family.</text>
</comment>
<keyword evidence="3" id="KW-1185">Reference proteome</keyword>
<dbReference type="InterPro" id="IPR005531">
    <property type="entry name" value="Asp23"/>
</dbReference>